<sequence length="168" mass="15853">MHGAGGVGFGEVGTGQAARLGLLGGEVGRQFGAECVQGVEVGALDDLGQGAAGVEQCAGAVPCAGLPGLGEELLGRVAGRGGGGLVGDGAYQGGGGVGFALDAVEAGGGLLAGGALQFGAATVVGFVGQVGVAEGAGLAQCGIQAAAQFERSVLRVCLSRWVAVLASM</sequence>
<evidence type="ECO:0000313" key="2">
    <source>
        <dbReference type="Proteomes" id="UP000032458"/>
    </source>
</evidence>
<accession>A0A0D7CFT4</accession>
<keyword evidence="2" id="KW-1185">Reference proteome</keyword>
<reference evidence="1 2" key="1">
    <citation type="submission" date="2014-09" db="EMBL/GenBank/DDBJ databases">
        <title>Draft genome sequence of Streptomyces natalensis ATCC 27448, producer of the antifungal pimaricin.</title>
        <authorList>
            <person name="Mendes M.V."/>
            <person name="Beites T."/>
            <person name="Pires S."/>
            <person name="Santos C.L."/>
            <person name="Moradas-Ferreira P."/>
        </authorList>
    </citation>
    <scope>NUCLEOTIDE SEQUENCE [LARGE SCALE GENOMIC DNA]</scope>
    <source>
        <strain evidence="1 2">ATCC 27448</strain>
    </source>
</reference>
<dbReference type="Proteomes" id="UP000032458">
    <property type="component" value="Unassembled WGS sequence"/>
</dbReference>
<proteinExistence type="predicted"/>
<gene>
    <name evidence="1" type="ORF">SNA_29470</name>
</gene>
<evidence type="ECO:0000313" key="1">
    <source>
        <dbReference type="EMBL" id="KIZ15053.1"/>
    </source>
</evidence>
<protein>
    <submittedName>
        <fullName evidence="1">Uncharacterized protein</fullName>
    </submittedName>
</protein>
<dbReference type="EMBL" id="JRKI01000035">
    <property type="protein sequence ID" value="KIZ15053.1"/>
    <property type="molecule type" value="Genomic_DNA"/>
</dbReference>
<name>A0A0D7CFT4_9ACTN</name>
<dbReference type="PATRIC" id="fig|1240678.4.peg.6307"/>
<comment type="caution">
    <text evidence="1">The sequence shown here is derived from an EMBL/GenBank/DDBJ whole genome shotgun (WGS) entry which is preliminary data.</text>
</comment>
<dbReference type="AlphaFoldDB" id="A0A0D7CFT4"/>
<organism evidence="1 2">
    <name type="scientific">Streptomyces natalensis ATCC 27448</name>
    <dbReference type="NCBI Taxonomy" id="1240678"/>
    <lineage>
        <taxon>Bacteria</taxon>
        <taxon>Bacillati</taxon>
        <taxon>Actinomycetota</taxon>
        <taxon>Actinomycetes</taxon>
        <taxon>Kitasatosporales</taxon>
        <taxon>Streptomycetaceae</taxon>
        <taxon>Streptomyces</taxon>
    </lineage>
</organism>